<organism evidence="1 2">
    <name type="scientific">Pistacia integerrima</name>
    <dbReference type="NCBI Taxonomy" id="434235"/>
    <lineage>
        <taxon>Eukaryota</taxon>
        <taxon>Viridiplantae</taxon>
        <taxon>Streptophyta</taxon>
        <taxon>Embryophyta</taxon>
        <taxon>Tracheophyta</taxon>
        <taxon>Spermatophyta</taxon>
        <taxon>Magnoliopsida</taxon>
        <taxon>eudicotyledons</taxon>
        <taxon>Gunneridae</taxon>
        <taxon>Pentapetalae</taxon>
        <taxon>rosids</taxon>
        <taxon>malvids</taxon>
        <taxon>Sapindales</taxon>
        <taxon>Anacardiaceae</taxon>
        <taxon>Pistacia</taxon>
    </lineage>
</organism>
<name>A0ACC0YXX5_9ROSI</name>
<accession>A0ACC0YXX5</accession>
<dbReference type="EMBL" id="CM047739">
    <property type="protein sequence ID" value="KAJ0042245.1"/>
    <property type="molecule type" value="Genomic_DNA"/>
</dbReference>
<evidence type="ECO:0000313" key="1">
    <source>
        <dbReference type="EMBL" id="KAJ0042245.1"/>
    </source>
</evidence>
<keyword evidence="2" id="KW-1185">Reference proteome</keyword>
<gene>
    <name evidence="1" type="ORF">Pint_18850</name>
</gene>
<reference evidence="2" key="1">
    <citation type="journal article" date="2023" name="G3 (Bethesda)">
        <title>Genome assembly and association tests identify interacting loci associated with vigor, precocity, and sex in interspecific pistachio rootstocks.</title>
        <authorList>
            <person name="Palmer W."/>
            <person name="Jacygrad E."/>
            <person name="Sagayaradj S."/>
            <person name="Cavanaugh K."/>
            <person name="Han R."/>
            <person name="Bertier L."/>
            <person name="Beede B."/>
            <person name="Kafkas S."/>
            <person name="Golino D."/>
            <person name="Preece J."/>
            <person name="Michelmore R."/>
        </authorList>
    </citation>
    <scope>NUCLEOTIDE SEQUENCE [LARGE SCALE GENOMIC DNA]</scope>
</reference>
<dbReference type="Proteomes" id="UP001163603">
    <property type="component" value="Chromosome 4"/>
</dbReference>
<proteinExistence type="predicted"/>
<protein>
    <submittedName>
        <fullName evidence="1">Uncharacterized protein</fullName>
    </submittedName>
</protein>
<sequence>MSPSSKKMKCLALIMISNLAQYLGCEHQNLSHLSFHGNHSQDMSSLPQTLIFMRKEMVFHLTNYKSFYTTTAEETCKQTSGLL</sequence>
<evidence type="ECO:0000313" key="2">
    <source>
        <dbReference type="Proteomes" id="UP001163603"/>
    </source>
</evidence>
<comment type="caution">
    <text evidence="1">The sequence shown here is derived from an EMBL/GenBank/DDBJ whole genome shotgun (WGS) entry which is preliminary data.</text>
</comment>